<evidence type="ECO:0000313" key="4">
    <source>
        <dbReference type="EMBL" id="GAA1802700.1"/>
    </source>
</evidence>
<feature type="domain" description="Acyltransferase 3" evidence="3">
    <location>
        <begin position="1"/>
        <end position="330"/>
    </location>
</feature>
<name>A0ABN2LXW9_9ACTN</name>
<keyword evidence="2" id="KW-0812">Transmembrane</keyword>
<feature type="transmembrane region" description="Helical" evidence="2">
    <location>
        <begin position="146"/>
        <end position="165"/>
    </location>
</feature>
<gene>
    <name evidence="4" type="ORF">GCM10009682_25670</name>
</gene>
<dbReference type="GO" id="GO:0016746">
    <property type="term" value="F:acyltransferase activity"/>
    <property type="evidence" value="ECO:0007669"/>
    <property type="project" value="UniProtKB-KW"/>
</dbReference>
<keyword evidence="2" id="KW-1133">Transmembrane helix</keyword>
<dbReference type="Proteomes" id="UP001500218">
    <property type="component" value="Unassembled WGS sequence"/>
</dbReference>
<accession>A0ABN2LXW9</accession>
<keyword evidence="4" id="KW-0012">Acyltransferase</keyword>
<evidence type="ECO:0000259" key="3">
    <source>
        <dbReference type="Pfam" id="PF01757"/>
    </source>
</evidence>
<feature type="transmembrane region" description="Helical" evidence="2">
    <location>
        <begin position="85"/>
        <end position="106"/>
    </location>
</feature>
<feature type="transmembrane region" description="Helical" evidence="2">
    <location>
        <begin position="172"/>
        <end position="190"/>
    </location>
</feature>
<keyword evidence="2" id="KW-0472">Membrane</keyword>
<feature type="transmembrane region" description="Helical" evidence="2">
    <location>
        <begin position="220"/>
        <end position="238"/>
    </location>
</feature>
<protein>
    <submittedName>
        <fullName evidence="4">Acyltransferase</fullName>
    </submittedName>
</protein>
<reference evidence="4 5" key="1">
    <citation type="journal article" date="2019" name="Int. J. Syst. Evol. Microbiol.">
        <title>The Global Catalogue of Microorganisms (GCM) 10K type strain sequencing project: providing services to taxonomists for standard genome sequencing and annotation.</title>
        <authorList>
            <consortium name="The Broad Institute Genomics Platform"/>
            <consortium name="The Broad Institute Genome Sequencing Center for Infectious Disease"/>
            <person name="Wu L."/>
            <person name="Ma J."/>
        </authorList>
    </citation>
    <scope>NUCLEOTIDE SEQUENCE [LARGE SCALE GENOMIC DNA]</scope>
    <source>
        <strain evidence="4 5">JCM 13250</strain>
    </source>
</reference>
<organism evidence="4 5">
    <name type="scientific">Luedemannella flava</name>
    <dbReference type="NCBI Taxonomy" id="349316"/>
    <lineage>
        <taxon>Bacteria</taxon>
        <taxon>Bacillati</taxon>
        <taxon>Actinomycetota</taxon>
        <taxon>Actinomycetes</taxon>
        <taxon>Micromonosporales</taxon>
        <taxon>Micromonosporaceae</taxon>
        <taxon>Luedemannella</taxon>
    </lineage>
</organism>
<dbReference type="Pfam" id="PF01757">
    <property type="entry name" value="Acyl_transf_3"/>
    <property type="match status" value="1"/>
</dbReference>
<comment type="caution">
    <text evidence="4">The sequence shown here is derived from an EMBL/GenBank/DDBJ whole genome shotgun (WGS) entry which is preliminary data.</text>
</comment>
<dbReference type="EMBL" id="BAAALT010000065">
    <property type="protein sequence ID" value="GAA1802700.1"/>
    <property type="molecule type" value="Genomic_DNA"/>
</dbReference>
<sequence length="384" mass="40742">MDGLRGLAALVVVAHHALLTQPSLYAANARGGAAAWWLTYTPLHLVWAGREAVFLFFVLSGFVLTLPFLRDGVPGQWVAYFPRRFVRLCVPLAAAVLVSAAIAWLVPRVVTDGASGWLNQHAGPASIVDTLTLARAMPLNSALWSLRWEIAFSCLLPLFLSVALMGRRYWPWLLVGALAVPAVPGLGAAATYLPMFAVGVCLAVGADRLLAAARWMPRAAWWALGVGALLLLNARWIAPATAGTAVRSVVTATAVLGAALLVLLFVAWPAARRLGEHPVVGWLGAVSFSLYLVHEPVVVSVAVLLGGRANAGYTLLISLPASLLLGWAFHRLVERPAHRWSRRIGQPPAPGRVGQHAAGQRVAARYNSTSSGASAASISSAARR</sequence>
<feature type="compositionally biased region" description="Low complexity" evidence="1">
    <location>
        <begin position="368"/>
        <end position="384"/>
    </location>
</feature>
<feature type="transmembrane region" description="Helical" evidence="2">
    <location>
        <begin position="311"/>
        <end position="333"/>
    </location>
</feature>
<dbReference type="InterPro" id="IPR050879">
    <property type="entry name" value="Acyltransferase_3"/>
</dbReference>
<feature type="transmembrane region" description="Helical" evidence="2">
    <location>
        <begin position="244"/>
        <end position="268"/>
    </location>
</feature>
<feature type="transmembrane region" description="Helical" evidence="2">
    <location>
        <begin position="196"/>
        <end position="213"/>
    </location>
</feature>
<feature type="transmembrane region" description="Helical" evidence="2">
    <location>
        <begin position="52"/>
        <end position="73"/>
    </location>
</feature>
<dbReference type="InterPro" id="IPR002656">
    <property type="entry name" value="Acyl_transf_3_dom"/>
</dbReference>
<dbReference type="PANTHER" id="PTHR23028">
    <property type="entry name" value="ACETYLTRANSFERASE"/>
    <property type="match status" value="1"/>
</dbReference>
<evidence type="ECO:0000256" key="1">
    <source>
        <dbReference type="SAM" id="MobiDB-lite"/>
    </source>
</evidence>
<evidence type="ECO:0000313" key="5">
    <source>
        <dbReference type="Proteomes" id="UP001500218"/>
    </source>
</evidence>
<keyword evidence="5" id="KW-1185">Reference proteome</keyword>
<feature type="region of interest" description="Disordered" evidence="1">
    <location>
        <begin position="343"/>
        <end position="384"/>
    </location>
</feature>
<evidence type="ECO:0000256" key="2">
    <source>
        <dbReference type="SAM" id="Phobius"/>
    </source>
</evidence>
<proteinExistence type="predicted"/>
<keyword evidence="4" id="KW-0808">Transferase</keyword>
<feature type="transmembrane region" description="Helical" evidence="2">
    <location>
        <begin position="280"/>
        <end position="305"/>
    </location>
</feature>